<evidence type="ECO:0000313" key="2">
    <source>
        <dbReference type="Proteomes" id="UP000724584"/>
    </source>
</evidence>
<keyword evidence="2" id="KW-1185">Reference proteome</keyword>
<dbReference type="EMBL" id="JAGIZQ010000001">
    <property type="protein sequence ID" value="KAH6650738.1"/>
    <property type="molecule type" value="Genomic_DNA"/>
</dbReference>
<name>A0ACB7PSB1_9PEZI</name>
<organism evidence="1 2">
    <name type="scientific">Chaetomium tenue</name>
    <dbReference type="NCBI Taxonomy" id="1854479"/>
    <lineage>
        <taxon>Eukaryota</taxon>
        <taxon>Fungi</taxon>
        <taxon>Dikarya</taxon>
        <taxon>Ascomycota</taxon>
        <taxon>Pezizomycotina</taxon>
        <taxon>Sordariomycetes</taxon>
        <taxon>Sordariomycetidae</taxon>
        <taxon>Sordariales</taxon>
        <taxon>Chaetomiaceae</taxon>
        <taxon>Chaetomium</taxon>
    </lineage>
</organism>
<evidence type="ECO:0000313" key="1">
    <source>
        <dbReference type="EMBL" id="KAH6650738.1"/>
    </source>
</evidence>
<sequence>MAPTTDPKPQEGETPSNNGNPEQAPAHEPPALSPSSSSVGDNLAQTLQGMPLLSPPHVLPRSPRFGFSISRTAPATTGAELGDLPRNGNPISTLPSPHHWVTLFTASQEARDTIRPRPDHLQQRPSLVASWTRVGGYPYSSHTHSQLTTTPPIPKQNRGEQTASTLEANLTNLEGKLDEILASFGVSAADLDALDEQEAVERKSQGGGEKGGDGDGDGKGSSGEEGKKGV</sequence>
<dbReference type="Proteomes" id="UP000724584">
    <property type="component" value="Unassembled WGS sequence"/>
</dbReference>
<accession>A0ACB7PSB1</accession>
<reference evidence="1 2" key="1">
    <citation type="journal article" date="2021" name="Nat. Commun.">
        <title>Genetic determinants of endophytism in the Arabidopsis root mycobiome.</title>
        <authorList>
            <person name="Mesny F."/>
            <person name="Miyauchi S."/>
            <person name="Thiergart T."/>
            <person name="Pickel B."/>
            <person name="Atanasova L."/>
            <person name="Karlsson M."/>
            <person name="Huettel B."/>
            <person name="Barry K.W."/>
            <person name="Haridas S."/>
            <person name="Chen C."/>
            <person name="Bauer D."/>
            <person name="Andreopoulos W."/>
            <person name="Pangilinan J."/>
            <person name="LaButti K."/>
            <person name="Riley R."/>
            <person name="Lipzen A."/>
            <person name="Clum A."/>
            <person name="Drula E."/>
            <person name="Henrissat B."/>
            <person name="Kohler A."/>
            <person name="Grigoriev I.V."/>
            <person name="Martin F.M."/>
            <person name="Hacquard S."/>
        </authorList>
    </citation>
    <scope>NUCLEOTIDE SEQUENCE [LARGE SCALE GENOMIC DNA]</scope>
    <source>
        <strain evidence="1 2">MPI-SDFR-AT-0079</strain>
    </source>
</reference>
<protein>
    <submittedName>
        <fullName evidence="1">Uncharacterized protein</fullName>
    </submittedName>
</protein>
<comment type="caution">
    <text evidence="1">The sequence shown here is derived from an EMBL/GenBank/DDBJ whole genome shotgun (WGS) entry which is preliminary data.</text>
</comment>
<proteinExistence type="predicted"/>
<gene>
    <name evidence="1" type="ORF">F5144DRAFT_617532</name>
</gene>